<evidence type="ECO:0000313" key="2">
    <source>
        <dbReference type="EMBL" id="RED17724.1"/>
    </source>
</evidence>
<keyword evidence="1" id="KW-0812">Transmembrane</keyword>
<feature type="transmembrane region" description="Helical" evidence="1">
    <location>
        <begin position="78"/>
        <end position="101"/>
    </location>
</feature>
<gene>
    <name evidence="2" type="ORF">DFR46_2777</name>
</gene>
<organism evidence="2 3">
    <name type="scientific">Parasphingopyxis lamellibrachiae</name>
    <dbReference type="NCBI Taxonomy" id="680125"/>
    <lineage>
        <taxon>Bacteria</taxon>
        <taxon>Pseudomonadati</taxon>
        <taxon>Pseudomonadota</taxon>
        <taxon>Alphaproteobacteria</taxon>
        <taxon>Sphingomonadales</taxon>
        <taxon>Sphingomonadaceae</taxon>
        <taxon>Parasphingopyxis</taxon>
    </lineage>
</organism>
<evidence type="ECO:0000313" key="3">
    <source>
        <dbReference type="Proteomes" id="UP000256310"/>
    </source>
</evidence>
<keyword evidence="1" id="KW-0472">Membrane</keyword>
<sequence length="141" mass="15695">MALVYLFWALAILCCGYGAYFGGREGRRVTSLYMGGVLLTMPAQLLQQYLGGAIWPIITVDLLLLVGLYWVSMRTDRYWPLWVTGFHMITMTAHLAALLAPTFPARIYFGLTTVWTIPLLLVILVGVTLDRQAGLADHDTA</sequence>
<comment type="caution">
    <text evidence="2">The sequence shown here is derived from an EMBL/GenBank/DDBJ whole genome shotgun (WGS) entry which is preliminary data.</text>
</comment>
<feature type="transmembrane region" description="Helical" evidence="1">
    <location>
        <begin position="6"/>
        <end position="23"/>
    </location>
</feature>
<reference evidence="2 3" key="1">
    <citation type="submission" date="2018-07" db="EMBL/GenBank/DDBJ databases">
        <title>Genomic Encyclopedia of Type Strains, Phase IV (KMG-IV): sequencing the most valuable type-strain genomes for metagenomic binning, comparative biology and taxonomic classification.</title>
        <authorList>
            <person name="Goeker M."/>
        </authorList>
    </citation>
    <scope>NUCLEOTIDE SEQUENCE [LARGE SCALE GENOMIC DNA]</scope>
    <source>
        <strain evidence="2 3">DSM 26725</strain>
    </source>
</reference>
<protein>
    <submittedName>
        <fullName evidence="2">Uncharacterized protein</fullName>
    </submittedName>
</protein>
<keyword evidence="3" id="KW-1185">Reference proteome</keyword>
<dbReference type="AlphaFoldDB" id="A0A3D9FIV1"/>
<evidence type="ECO:0000256" key="1">
    <source>
        <dbReference type="SAM" id="Phobius"/>
    </source>
</evidence>
<feature type="transmembrane region" description="Helical" evidence="1">
    <location>
        <begin position="53"/>
        <end position="71"/>
    </location>
</feature>
<keyword evidence="1" id="KW-1133">Transmembrane helix</keyword>
<accession>A0A3D9FIV1</accession>
<dbReference type="Proteomes" id="UP000256310">
    <property type="component" value="Unassembled WGS sequence"/>
</dbReference>
<feature type="transmembrane region" description="Helical" evidence="1">
    <location>
        <begin position="107"/>
        <end position="129"/>
    </location>
</feature>
<name>A0A3D9FIV1_9SPHN</name>
<dbReference type="EMBL" id="QRDP01000004">
    <property type="protein sequence ID" value="RED17724.1"/>
    <property type="molecule type" value="Genomic_DNA"/>
</dbReference>
<proteinExistence type="predicted"/>
<dbReference type="RefSeq" id="WP_116236964.1">
    <property type="nucleotide sequence ID" value="NZ_QRDP01000004.1"/>
</dbReference>
<dbReference type="OrthoDB" id="7188556at2"/>